<evidence type="ECO:0008006" key="5">
    <source>
        <dbReference type="Google" id="ProtNLM"/>
    </source>
</evidence>
<keyword evidence="4" id="KW-1185">Reference proteome</keyword>
<dbReference type="EMBL" id="QUAL01000042">
    <property type="protein sequence ID" value="RIQ33616.1"/>
    <property type="molecule type" value="Genomic_DNA"/>
</dbReference>
<accession>A0A418KUW7</accession>
<feature type="transmembrane region" description="Helical" evidence="2">
    <location>
        <begin position="109"/>
        <end position="129"/>
    </location>
</feature>
<comment type="caution">
    <text evidence="3">The sequence shown here is derived from an EMBL/GenBank/DDBJ whole genome shotgun (WGS) entry which is preliminary data.</text>
</comment>
<feature type="transmembrane region" description="Helical" evidence="2">
    <location>
        <begin position="396"/>
        <end position="418"/>
    </location>
</feature>
<evidence type="ECO:0000256" key="1">
    <source>
        <dbReference type="SAM" id="MobiDB-lite"/>
    </source>
</evidence>
<feature type="region of interest" description="Disordered" evidence="1">
    <location>
        <begin position="704"/>
        <end position="765"/>
    </location>
</feature>
<reference evidence="3 4" key="1">
    <citation type="submission" date="2018-09" db="EMBL/GenBank/DDBJ databases">
        <title>Isolation, diversity and antifungal activity of actinobacteria from wheat.</title>
        <authorList>
            <person name="Han C."/>
        </authorList>
    </citation>
    <scope>NUCLEOTIDE SEQUENCE [LARGE SCALE GENOMIC DNA]</scope>
    <source>
        <strain evidence="3 4">NEAU-YY265</strain>
    </source>
</reference>
<evidence type="ECO:0000313" key="3">
    <source>
        <dbReference type="EMBL" id="RIQ33616.1"/>
    </source>
</evidence>
<dbReference type="AlphaFoldDB" id="A0A418KUW7"/>
<keyword evidence="2" id="KW-0812">Transmembrane</keyword>
<name>A0A418KUW7_9ACTN</name>
<feature type="transmembrane region" description="Helical" evidence="2">
    <location>
        <begin position="365"/>
        <end position="384"/>
    </location>
</feature>
<keyword evidence="2" id="KW-0472">Membrane</keyword>
<keyword evidence="2" id="KW-1133">Transmembrane helix</keyword>
<dbReference type="OrthoDB" id="4493164at2"/>
<evidence type="ECO:0000313" key="4">
    <source>
        <dbReference type="Proteomes" id="UP000284057"/>
    </source>
</evidence>
<proteinExistence type="predicted"/>
<feature type="transmembrane region" description="Helical" evidence="2">
    <location>
        <begin position="65"/>
        <end position="88"/>
    </location>
</feature>
<organism evidence="3 4">
    <name type="scientific">Jiangella rhizosphaerae</name>
    <dbReference type="NCBI Taxonomy" id="2293569"/>
    <lineage>
        <taxon>Bacteria</taxon>
        <taxon>Bacillati</taxon>
        <taxon>Actinomycetota</taxon>
        <taxon>Actinomycetes</taxon>
        <taxon>Jiangellales</taxon>
        <taxon>Jiangellaceae</taxon>
        <taxon>Jiangella</taxon>
    </lineage>
</organism>
<feature type="transmembrane region" description="Helical" evidence="2">
    <location>
        <begin position="438"/>
        <end position="459"/>
    </location>
</feature>
<dbReference type="RefSeq" id="WP_119658844.1">
    <property type="nucleotide sequence ID" value="NZ_QUAL01000042.1"/>
</dbReference>
<protein>
    <recommendedName>
        <fullName evidence="5">TrbL/VirB6 plasmid conjugal transfer protein</fullName>
    </recommendedName>
</protein>
<feature type="transmembrane region" description="Helical" evidence="2">
    <location>
        <begin position="338"/>
        <end position="359"/>
    </location>
</feature>
<sequence length="765" mass="81880">MSVVAGAVTIVAEACQVPGGNGLGDQFINPTGNCELSAFHVQLSLAGGITDPFHLIFKVLMTITWAIYQFQVIALAWVTDFVLGMTWLDWFTGIAGDFQDSIAGMLSNLNIYVAMLTITAFVCMLWMARGMWGKGLVQLLLSLIIANYAVAAISYNGQHPDNNLAPINPITWLVGDNDSQEGLLYDARDTSQYLVGQIVNDDDYLDDLGNPENQQVSPGESILNTFLYHPAMLVNFGYILDGDCEEAYVVALSHAGNSTSKDDLREELEGRDLAGRGSAADGVDTGSELTDPGTWWGGTGDEPVDYDPEVWKVVGSCLNDEVDTFAKMARPDSWMAQFAIQPAVTILAVLILIIAGVVFIAGLSALVQCIKLLVTLLLAILPGGARSVLWRNIGQLFATVLMLMFCIVFLGVFLHVVTDIMASGRAPTGNPDDRSVRWAEIGKFLLIDLLLIAGIVLFWRGRGAVHETKDRVAAAMASRFNSGGGGGGGGFGGSSLVPAGGGSGPGGLQRAAGKLNAMSDAGRNLKGIARTAGLAWATGGGSLVARGGALAARNTVLRRAATGAGGLARQGAAALGEGTRNVAHTGIAAARRSRVGVELSRTATRSRGRMRQFGAWSSSIGANARNKYRNRIYQAGEAGHLPVDGLRFMAHRTRSWGAESVAWAARGRFGTAGMANRASHAAEDAKAGQVKRNYERRMRAEAAARAKTEADDRYRSVKARADFTRRRHQAQAAAEAAERQSSRQRRRMNRDFARQEWESRRRGGS</sequence>
<gene>
    <name evidence="3" type="ORF">DY240_04920</name>
</gene>
<feature type="compositionally biased region" description="Basic and acidic residues" evidence="1">
    <location>
        <begin position="704"/>
        <end position="724"/>
    </location>
</feature>
<feature type="transmembrane region" description="Helical" evidence="2">
    <location>
        <begin position="135"/>
        <end position="155"/>
    </location>
</feature>
<dbReference type="Proteomes" id="UP000284057">
    <property type="component" value="Unassembled WGS sequence"/>
</dbReference>
<feature type="compositionally biased region" description="Basic and acidic residues" evidence="1">
    <location>
        <begin position="749"/>
        <end position="765"/>
    </location>
</feature>
<evidence type="ECO:0000256" key="2">
    <source>
        <dbReference type="SAM" id="Phobius"/>
    </source>
</evidence>